<feature type="region of interest" description="Disordered" evidence="8">
    <location>
        <begin position="332"/>
        <end position="365"/>
    </location>
</feature>
<organism evidence="10 11">
    <name type="scientific">Syntrophobacter fumaroxidans (strain DSM 10017 / MPOB)</name>
    <dbReference type="NCBI Taxonomy" id="335543"/>
    <lineage>
        <taxon>Bacteria</taxon>
        <taxon>Pseudomonadati</taxon>
        <taxon>Thermodesulfobacteriota</taxon>
        <taxon>Syntrophobacteria</taxon>
        <taxon>Syntrophobacterales</taxon>
        <taxon>Syntrophobacteraceae</taxon>
        <taxon>Syntrophobacter</taxon>
    </lineage>
</organism>
<feature type="region of interest" description="Disordered" evidence="8">
    <location>
        <begin position="499"/>
        <end position="647"/>
    </location>
</feature>
<dbReference type="SMART" id="SM00257">
    <property type="entry name" value="LysM"/>
    <property type="match status" value="3"/>
</dbReference>
<dbReference type="STRING" id="335543.Sfum_2785"/>
<dbReference type="SUPFAM" id="SSF55166">
    <property type="entry name" value="Hedgehog/DD-peptidase"/>
    <property type="match status" value="1"/>
</dbReference>
<feature type="domain" description="LysM" evidence="9">
    <location>
        <begin position="247"/>
        <end position="292"/>
    </location>
</feature>
<dbReference type="GO" id="GO:0008237">
    <property type="term" value="F:metallopeptidase activity"/>
    <property type="evidence" value="ECO:0007669"/>
    <property type="project" value="UniProtKB-KW"/>
</dbReference>
<dbReference type="PROSITE" id="PS51782">
    <property type="entry name" value="LYSM"/>
    <property type="match status" value="3"/>
</dbReference>
<keyword evidence="3" id="KW-0732">Signal</keyword>
<name>A0LM11_SYNFM</name>
<dbReference type="InterPro" id="IPR036779">
    <property type="entry name" value="LysM_dom_sf"/>
</dbReference>
<proteinExistence type="predicted"/>
<dbReference type="PANTHER" id="PTHR33734">
    <property type="entry name" value="LYSM DOMAIN-CONTAINING GPI-ANCHORED PROTEIN 2"/>
    <property type="match status" value="1"/>
</dbReference>
<dbReference type="eggNOG" id="COG1388">
    <property type="taxonomic scope" value="Bacteria"/>
</dbReference>
<dbReference type="EMBL" id="CP000478">
    <property type="protein sequence ID" value="ABK18463.1"/>
    <property type="molecule type" value="Genomic_DNA"/>
</dbReference>
<dbReference type="SUPFAM" id="SSF54106">
    <property type="entry name" value="LysM domain"/>
    <property type="match status" value="2"/>
</dbReference>
<dbReference type="InterPro" id="IPR005073">
    <property type="entry name" value="Peptidase_M74"/>
</dbReference>
<dbReference type="GO" id="GO:0004252">
    <property type="term" value="F:serine-type endopeptidase activity"/>
    <property type="evidence" value="ECO:0007669"/>
    <property type="project" value="InterPro"/>
</dbReference>
<feature type="region of interest" description="Disordered" evidence="8">
    <location>
        <begin position="418"/>
        <end position="442"/>
    </location>
</feature>
<keyword evidence="11" id="KW-1185">Reference proteome</keyword>
<dbReference type="PANTHER" id="PTHR33734:SF22">
    <property type="entry name" value="MEMBRANE-BOUND LYTIC MUREIN TRANSGLYCOSYLASE D"/>
    <property type="match status" value="1"/>
</dbReference>
<evidence type="ECO:0000313" key="11">
    <source>
        <dbReference type="Proteomes" id="UP000001784"/>
    </source>
</evidence>
<dbReference type="HOGENOM" id="CLU_423309_0_0_7"/>
<dbReference type="InterPro" id="IPR018392">
    <property type="entry name" value="LysM"/>
</dbReference>
<dbReference type="CDD" id="cd00118">
    <property type="entry name" value="LysM"/>
    <property type="match status" value="2"/>
</dbReference>
<reference evidence="10 11" key="1">
    <citation type="submission" date="2006-10" db="EMBL/GenBank/DDBJ databases">
        <title>Complete sequence of Syntrophobacter fumaroxidans MPOB.</title>
        <authorList>
            <consortium name="US DOE Joint Genome Institute"/>
            <person name="Copeland A."/>
            <person name="Lucas S."/>
            <person name="Lapidus A."/>
            <person name="Barry K."/>
            <person name="Detter J.C."/>
            <person name="Glavina del Rio T."/>
            <person name="Hammon N."/>
            <person name="Israni S."/>
            <person name="Pitluck S."/>
            <person name="Goltsman E.G."/>
            <person name="Martinez M."/>
            <person name="Schmutz J."/>
            <person name="Larimer F."/>
            <person name="Land M."/>
            <person name="Hauser L."/>
            <person name="Kyrpides N."/>
            <person name="Kim E."/>
            <person name="Boone D.R."/>
            <person name="Brockman F."/>
            <person name="Culley D."/>
            <person name="Ferry J."/>
            <person name="Gunsalus R."/>
            <person name="McInerney M.J."/>
            <person name="Morrison M."/>
            <person name="Plugge C."/>
            <person name="Rohlin L."/>
            <person name="Scholten J."/>
            <person name="Sieber J."/>
            <person name="Stams A.J.M."/>
            <person name="Worm P."/>
            <person name="Henstra A.M."/>
            <person name="Richardson P."/>
        </authorList>
    </citation>
    <scope>NUCLEOTIDE SEQUENCE [LARGE SCALE GENOMIC DNA]</scope>
    <source>
        <strain evidence="11">DSM 10017 / MPOB</strain>
    </source>
</reference>
<keyword evidence="1" id="KW-0645">Protease</keyword>
<dbReference type="GO" id="GO:0006508">
    <property type="term" value="P:proteolysis"/>
    <property type="evidence" value="ECO:0007669"/>
    <property type="project" value="UniProtKB-KW"/>
</dbReference>
<evidence type="ECO:0000256" key="6">
    <source>
        <dbReference type="ARBA" id="ARBA00022833"/>
    </source>
</evidence>
<keyword evidence="7" id="KW-0482">Metalloprotease</keyword>
<gene>
    <name evidence="10" type="ordered locus">Sfum_2785</name>
</gene>
<sequence length="647" mass="70160" precursor="true">MRRFNAGPWLNIFLFFLLALLLSSAGFVQQTEAVTASYGQPYNGRLVNGIPFPTQFPGYQLREEERTYTTPEIVGAMLDAVEGVRTRFPETCDLYIGDFSYKYGGGSMNHRSHQNGRDVDVGMYAKGNRKLDQFVSMNEENLDVPKTWCLVEGIIRSQRVQYIFLDRRVQRLLYDYAVSQGADAAYLDHVFGNVRGSLIQHVGNHHDHIHVRFFTPWSTLAAHVGEEETQKRTVIEMAQQSYLPKQVNYYVKGNERSLDALARSFGVTSRDLCRWNRISGSSALTPGSCLVFYKRSFEVDSVHLAQSLQPGFVAETPPIQYASLRRSADVLSDVSTPEREEISSAPSRSSLTRTRRHEAPSTPSYTLYRVQKGDTIDKIARKNKIDVRTLCRMNGMKKPGALKPGHTIKLAMAKSSSAQDAVVSDASPGAPSSRSSRNISLSSDNATCSTAATYTVGKGETLQKISRKTGIGIDALCQMNGLKKGTALKPGQKIKLAQTTAKTCPTRFSPASSSKSQSTGKNHAAAGEQSRGKTGASSKDVKATSKSTKASKETKSVKGSSKEKASAKSASAAATKNGKAQVKAAAPAGIKNAKDAKAKASSSQSKDTKIQTKAGLSGKDSKAEPKKQGTSKAPASAKGKADKLARK</sequence>
<feature type="compositionally biased region" description="Polar residues" evidence="8">
    <location>
        <begin position="509"/>
        <end position="521"/>
    </location>
</feature>
<dbReference type="OrthoDB" id="5502029at2"/>
<evidence type="ECO:0000256" key="2">
    <source>
        <dbReference type="ARBA" id="ARBA00022723"/>
    </source>
</evidence>
<evidence type="ECO:0000256" key="4">
    <source>
        <dbReference type="ARBA" id="ARBA00022764"/>
    </source>
</evidence>
<dbReference type="Gene3D" id="3.10.350.10">
    <property type="entry name" value="LysM domain"/>
    <property type="match status" value="2"/>
</dbReference>
<dbReference type="KEGG" id="sfu:Sfum_2785"/>
<feature type="domain" description="LysM" evidence="9">
    <location>
        <begin position="452"/>
        <end position="496"/>
    </location>
</feature>
<dbReference type="Pfam" id="PF03411">
    <property type="entry name" value="Peptidase_M74"/>
    <property type="match status" value="1"/>
</dbReference>
<feature type="domain" description="LysM" evidence="9">
    <location>
        <begin position="366"/>
        <end position="410"/>
    </location>
</feature>
<dbReference type="RefSeq" id="WP_011699630.1">
    <property type="nucleotide sequence ID" value="NC_008554.1"/>
</dbReference>
<dbReference type="eggNOG" id="COG3770">
    <property type="taxonomic scope" value="Bacteria"/>
</dbReference>
<feature type="compositionally biased region" description="Low complexity" evidence="8">
    <location>
        <begin position="567"/>
        <end position="580"/>
    </location>
</feature>
<keyword evidence="4" id="KW-0574">Periplasm</keyword>
<dbReference type="GO" id="GO:0046872">
    <property type="term" value="F:metal ion binding"/>
    <property type="evidence" value="ECO:0007669"/>
    <property type="project" value="UniProtKB-KW"/>
</dbReference>
<dbReference type="AlphaFoldDB" id="A0LM11"/>
<evidence type="ECO:0000256" key="1">
    <source>
        <dbReference type="ARBA" id="ARBA00022670"/>
    </source>
</evidence>
<evidence type="ECO:0000313" key="10">
    <source>
        <dbReference type="EMBL" id="ABK18463.1"/>
    </source>
</evidence>
<keyword evidence="6" id="KW-0862">Zinc</keyword>
<evidence type="ECO:0000256" key="7">
    <source>
        <dbReference type="ARBA" id="ARBA00023049"/>
    </source>
</evidence>
<dbReference type="Pfam" id="PF01476">
    <property type="entry name" value="LysM"/>
    <property type="match status" value="3"/>
</dbReference>
<dbReference type="GO" id="GO:0030288">
    <property type="term" value="C:outer membrane-bounded periplasmic space"/>
    <property type="evidence" value="ECO:0007669"/>
    <property type="project" value="InterPro"/>
</dbReference>
<dbReference type="Proteomes" id="UP000001784">
    <property type="component" value="Chromosome"/>
</dbReference>
<keyword evidence="5" id="KW-0378">Hydrolase</keyword>
<evidence type="ECO:0000256" key="3">
    <source>
        <dbReference type="ARBA" id="ARBA00022729"/>
    </source>
</evidence>
<dbReference type="InterPro" id="IPR009045">
    <property type="entry name" value="Zn_M74/Hedgehog-like"/>
</dbReference>
<keyword evidence="2" id="KW-0479">Metal-binding</keyword>
<evidence type="ECO:0000259" key="9">
    <source>
        <dbReference type="PROSITE" id="PS51782"/>
    </source>
</evidence>
<evidence type="ECO:0000256" key="5">
    <source>
        <dbReference type="ARBA" id="ARBA00022801"/>
    </source>
</evidence>
<dbReference type="Gene3D" id="3.30.1380.10">
    <property type="match status" value="1"/>
</dbReference>
<protein>
    <submittedName>
        <fullName evidence="10">Peptidoglycan-binding LysM</fullName>
    </submittedName>
</protein>
<feature type="compositionally biased region" description="Basic and acidic residues" evidence="8">
    <location>
        <begin position="550"/>
        <end position="566"/>
    </location>
</feature>
<evidence type="ECO:0000256" key="8">
    <source>
        <dbReference type="SAM" id="MobiDB-lite"/>
    </source>
</evidence>
<dbReference type="InParanoid" id="A0LM11"/>
<accession>A0LM11</accession>